<gene>
    <name evidence="2" type="ORF">M2350_001891</name>
</gene>
<dbReference type="RefSeq" id="WP_259095926.1">
    <property type="nucleotide sequence ID" value="NZ_CP130454.1"/>
</dbReference>
<dbReference type="Pfam" id="PF14307">
    <property type="entry name" value="Glyco_tran_WbsX"/>
    <property type="match status" value="1"/>
</dbReference>
<evidence type="ECO:0000256" key="1">
    <source>
        <dbReference type="SAM" id="SignalP"/>
    </source>
</evidence>
<feature type="signal peptide" evidence="1">
    <location>
        <begin position="1"/>
        <end position="19"/>
    </location>
</feature>
<dbReference type="EMBL" id="JANUCP010000003">
    <property type="protein sequence ID" value="MCS3919478.1"/>
    <property type="molecule type" value="Genomic_DNA"/>
</dbReference>
<evidence type="ECO:0000313" key="3">
    <source>
        <dbReference type="Proteomes" id="UP001204798"/>
    </source>
</evidence>
<accession>A0ABT2ENE8</accession>
<feature type="chain" id="PRO_5046939942" evidence="1">
    <location>
        <begin position="20"/>
        <end position="389"/>
    </location>
</feature>
<protein>
    <submittedName>
        <fullName evidence="2">Uncharacterized protein</fullName>
    </submittedName>
</protein>
<dbReference type="Proteomes" id="UP001204798">
    <property type="component" value="Unassembled WGS sequence"/>
</dbReference>
<proteinExistence type="predicted"/>
<keyword evidence="3" id="KW-1185">Reference proteome</keyword>
<dbReference type="Gene3D" id="3.20.20.80">
    <property type="entry name" value="Glycosidases"/>
    <property type="match status" value="1"/>
</dbReference>
<reference evidence="2 3" key="1">
    <citation type="submission" date="2022-08" db="EMBL/GenBank/DDBJ databases">
        <title>Bacterial and archaeal communities from various locations to study Microbial Dark Matter (Phase II).</title>
        <authorList>
            <person name="Stepanauskas R."/>
        </authorList>
    </citation>
    <scope>NUCLEOTIDE SEQUENCE [LARGE SCALE GENOMIC DNA]</scope>
    <source>
        <strain evidence="2 3">PD1</strain>
    </source>
</reference>
<comment type="caution">
    <text evidence="2">The sequence shown here is derived from an EMBL/GenBank/DDBJ whole genome shotgun (WGS) entry which is preliminary data.</text>
</comment>
<sequence length="389" mass="44358">MRCLNSSFAAVSLMRCVFAASLLAICLAPFSAQEAAQPSRPLVGAIRWDAWHGELSEVGKAVEKTLSPPKYHFRLPWFAKIHPDGKVTIRGESLEVLEQEIAYARQAGLDYWAFVTYPEDHPLSLPLLHFIKLPTERRKGLRFCNIVEWARFGGPQHFRRWVERLVRYFRDPSYVRVLNERPLLYLLTSEESIKWVLNQWGSVEAFKEVVDSLRREAKLAGLNYPYLVVMHFSPERGDEIRRKIGADALSSYAVAGWTSPEGAPFSKALYAMKWVWNEMAKRAPTVPIVSFGWDPRPRIDNPVPWHKPKLLFYQTFTPDECAQALKEALDFVAANPQACPANTVIIYAWNEFDEGGWLCPTLGADGKPDTSRIEAVGKILQEWKPKAQK</sequence>
<evidence type="ECO:0000313" key="2">
    <source>
        <dbReference type="EMBL" id="MCS3919478.1"/>
    </source>
</evidence>
<name>A0ABT2ENE8_9BACT</name>
<keyword evidence="1" id="KW-0732">Signal</keyword>
<organism evidence="2 3">
    <name type="scientific">Candidatus Fervidibacter sacchari</name>
    <dbReference type="NCBI Taxonomy" id="1448929"/>
    <lineage>
        <taxon>Bacteria</taxon>
        <taxon>Candidatus Fervidibacterota</taxon>
        <taxon>Candidatus Fervidibacter</taxon>
    </lineage>
</organism>
<dbReference type="InterPro" id="IPR032719">
    <property type="entry name" value="WbsX"/>
</dbReference>